<protein>
    <submittedName>
        <fullName evidence="1">Uncharacterized protein</fullName>
    </submittedName>
</protein>
<comment type="caution">
    <text evidence="1">The sequence shown here is derived from an EMBL/GenBank/DDBJ whole genome shotgun (WGS) entry which is preliminary data.</text>
</comment>
<organism evidence="1 2">
    <name type="scientific">Rhizobium puerariae</name>
    <dbReference type="NCBI Taxonomy" id="1585791"/>
    <lineage>
        <taxon>Bacteria</taxon>
        <taxon>Pseudomonadati</taxon>
        <taxon>Pseudomonadota</taxon>
        <taxon>Alphaproteobacteria</taxon>
        <taxon>Hyphomicrobiales</taxon>
        <taxon>Rhizobiaceae</taxon>
        <taxon>Rhizobium/Agrobacterium group</taxon>
        <taxon>Rhizobium</taxon>
    </lineage>
</organism>
<name>A0ABV6AN58_9HYPH</name>
<dbReference type="RefSeq" id="WP_377263447.1">
    <property type="nucleotide sequence ID" value="NZ_JBHMAA010000020.1"/>
</dbReference>
<accession>A0ABV6AN58</accession>
<dbReference type="EMBL" id="JBHMAA010000020">
    <property type="protein sequence ID" value="MFB9950768.1"/>
    <property type="molecule type" value="Genomic_DNA"/>
</dbReference>
<gene>
    <name evidence="1" type="ORF">ACFFP0_18100</name>
</gene>
<reference evidence="1 2" key="1">
    <citation type="submission" date="2024-09" db="EMBL/GenBank/DDBJ databases">
        <authorList>
            <person name="Sun Q."/>
            <person name="Mori K."/>
        </authorList>
    </citation>
    <scope>NUCLEOTIDE SEQUENCE [LARGE SCALE GENOMIC DNA]</scope>
    <source>
        <strain evidence="1 2">TBRC 4938</strain>
    </source>
</reference>
<keyword evidence="2" id="KW-1185">Reference proteome</keyword>
<sequence length="236" mass="26033">MSGFRFSFPACVIAGKGRITADDILMLRTYAFPDGIRSAEDARALLALNDLCPASGPEWAGYFVESLAMFVVHRSEPAGMIDDANAAWLMRTIAADGVVRSAPELELLLHAMEIASEVPESLSAFALDQLRLALGPEAQGAYRAGRPATEGINAHDLAYIWRVLRGAFERGRLMLSPSETLVLREIDRLAPRSAHHPAWSEMMAAVVTYERPREILRTKRWLSIDDSHLLNDEMAA</sequence>
<dbReference type="Proteomes" id="UP001589692">
    <property type="component" value="Unassembled WGS sequence"/>
</dbReference>
<evidence type="ECO:0000313" key="2">
    <source>
        <dbReference type="Proteomes" id="UP001589692"/>
    </source>
</evidence>
<evidence type="ECO:0000313" key="1">
    <source>
        <dbReference type="EMBL" id="MFB9950768.1"/>
    </source>
</evidence>
<proteinExistence type="predicted"/>